<protein>
    <submittedName>
        <fullName evidence="1">Uncharacterized protein</fullName>
    </submittedName>
</protein>
<organism evidence="1">
    <name type="scientific">Rhizophora mucronata</name>
    <name type="common">Asiatic mangrove</name>
    <dbReference type="NCBI Taxonomy" id="61149"/>
    <lineage>
        <taxon>Eukaryota</taxon>
        <taxon>Viridiplantae</taxon>
        <taxon>Streptophyta</taxon>
        <taxon>Embryophyta</taxon>
        <taxon>Tracheophyta</taxon>
        <taxon>Spermatophyta</taxon>
        <taxon>Magnoliopsida</taxon>
        <taxon>eudicotyledons</taxon>
        <taxon>Gunneridae</taxon>
        <taxon>Pentapetalae</taxon>
        <taxon>rosids</taxon>
        <taxon>fabids</taxon>
        <taxon>Malpighiales</taxon>
        <taxon>Rhizophoraceae</taxon>
        <taxon>Rhizophora</taxon>
    </lineage>
</organism>
<accession>A0A2P2JZS8</accession>
<evidence type="ECO:0000313" key="1">
    <source>
        <dbReference type="EMBL" id="MBW98974.1"/>
    </source>
</evidence>
<dbReference type="EMBL" id="GGEC01018491">
    <property type="protein sequence ID" value="MBW98974.1"/>
    <property type="molecule type" value="Transcribed_RNA"/>
</dbReference>
<name>A0A2P2JZS8_RHIMU</name>
<proteinExistence type="predicted"/>
<sequence length="43" mass="5161">MCVMRKEEKYAHIFIKKKIHGIQKFHTKERVGGGEREKGKFWA</sequence>
<dbReference type="AlphaFoldDB" id="A0A2P2JZS8"/>
<reference evidence="1" key="1">
    <citation type="submission" date="2018-02" db="EMBL/GenBank/DDBJ databases">
        <title>Rhizophora mucronata_Transcriptome.</title>
        <authorList>
            <person name="Meera S.P."/>
            <person name="Sreeshan A."/>
            <person name="Augustine A."/>
        </authorList>
    </citation>
    <scope>NUCLEOTIDE SEQUENCE</scope>
    <source>
        <tissue evidence="1">Leaf</tissue>
    </source>
</reference>